<organism evidence="1 2">
    <name type="scientific">Lasius platythorax</name>
    <dbReference type="NCBI Taxonomy" id="488582"/>
    <lineage>
        <taxon>Eukaryota</taxon>
        <taxon>Metazoa</taxon>
        <taxon>Ecdysozoa</taxon>
        <taxon>Arthropoda</taxon>
        <taxon>Hexapoda</taxon>
        <taxon>Insecta</taxon>
        <taxon>Pterygota</taxon>
        <taxon>Neoptera</taxon>
        <taxon>Endopterygota</taxon>
        <taxon>Hymenoptera</taxon>
        <taxon>Apocrita</taxon>
        <taxon>Aculeata</taxon>
        <taxon>Formicoidea</taxon>
        <taxon>Formicidae</taxon>
        <taxon>Formicinae</taxon>
        <taxon>Lasius</taxon>
        <taxon>Lasius</taxon>
    </lineage>
</organism>
<dbReference type="AlphaFoldDB" id="A0AAV2PBE0"/>
<proteinExistence type="predicted"/>
<accession>A0AAV2PBE0</accession>
<evidence type="ECO:0000313" key="1">
    <source>
        <dbReference type="EMBL" id="CAL1689354.1"/>
    </source>
</evidence>
<sequence length="107" mass="11910">MKIKPCLNGKIVTFRGEHARKNSLEITVVHCARFTSVLSICWHDLLISYHRTDDSRPLSTESARLLTMTRKAPAVVATTMVAVGDQLVSSGEEEEKEIIVWGGRDVT</sequence>
<evidence type="ECO:0000313" key="2">
    <source>
        <dbReference type="Proteomes" id="UP001497644"/>
    </source>
</evidence>
<name>A0AAV2PBE0_9HYME</name>
<keyword evidence="2" id="KW-1185">Reference proteome</keyword>
<dbReference type="Proteomes" id="UP001497644">
    <property type="component" value="Chromosome 9"/>
</dbReference>
<reference evidence="1" key="1">
    <citation type="submission" date="2024-04" db="EMBL/GenBank/DDBJ databases">
        <authorList>
            <consortium name="Molecular Ecology Group"/>
        </authorList>
    </citation>
    <scope>NUCLEOTIDE SEQUENCE</scope>
</reference>
<gene>
    <name evidence="1" type="ORF">LPLAT_LOCUS14298</name>
</gene>
<protein>
    <submittedName>
        <fullName evidence="1">Uncharacterized protein</fullName>
    </submittedName>
</protein>
<dbReference type="EMBL" id="OZ034832">
    <property type="protein sequence ID" value="CAL1689354.1"/>
    <property type="molecule type" value="Genomic_DNA"/>
</dbReference>